<evidence type="ECO:0000259" key="10">
    <source>
        <dbReference type="Pfam" id="PF21694"/>
    </source>
</evidence>
<accession>A0A7V8SY89</accession>
<comment type="catalytic activity">
    <reaction evidence="8">
        <text>DNA(n) + a 2'-deoxyribonucleoside 5'-triphosphate = DNA(n+1) + diphosphate</text>
        <dbReference type="Rhea" id="RHEA:22508"/>
        <dbReference type="Rhea" id="RHEA-COMP:17339"/>
        <dbReference type="Rhea" id="RHEA-COMP:17340"/>
        <dbReference type="ChEBI" id="CHEBI:33019"/>
        <dbReference type="ChEBI" id="CHEBI:61560"/>
        <dbReference type="ChEBI" id="CHEBI:173112"/>
        <dbReference type="EC" id="2.7.7.7"/>
    </reaction>
</comment>
<dbReference type="AlphaFoldDB" id="A0A7V8SY89"/>
<dbReference type="GO" id="GO:0003887">
    <property type="term" value="F:DNA-directed DNA polymerase activity"/>
    <property type="evidence" value="ECO:0007669"/>
    <property type="project" value="UniProtKB-KW"/>
</dbReference>
<keyword evidence="6" id="KW-0239">DNA-directed DNA polymerase</keyword>
<evidence type="ECO:0000256" key="1">
    <source>
        <dbReference type="ARBA" id="ARBA00012417"/>
    </source>
</evidence>
<feature type="domain" description="DNA polymerase III delta N-terminal" evidence="9">
    <location>
        <begin position="23"/>
        <end position="114"/>
    </location>
</feature>
<dbReference type="GO" id="GO:0003677">
    <property type="term" value="F:DNA binding"/>
    <property type="evidence" value="ECO:0007669"/>
    <property type="project" value="InterPro"/>
</dbReference>
<sequence>MRDRCRALLMERYVPDAARPWAVSRYSADRRETQAALEQAQTMAMLSPVQVVFLENAEAIESLGEKSRDEAVELLTAYLKDPAPFTVLVIEARRLDQRMKWGKLLTEKALVVECGLGENLDERQAAAVALASAMAEEQGVEFERGAAEDLAESVAADLMRLRTEIDKLAMFAAGRKQIRREDVRALVVSEKTTTVWELADMLASRQGRKALEFLDRLLREGEEPLPMLGAVTWMYRKMIEASELRGVTNGWGAARTLAMRPEQAQLALESARRISKARLLAGLSALQRADQRLKGGGEDARAVMEFLVTELTGGEAPAPSR</sequence>
<evidence type="ECO:0000256" key="5">
    <source>
        <dbReference type="ARBA" id="ARBA00022705"/>
    </source>
</evidence>
<dbReference type="GO" id="GO:0006261">
    <property type="term" value="P:DNA-templated DNA replication"/>
    <property type="evidence" value="ECO:0007669"/>
    <property type="project" value="TreeGrafter"/>
</dbReference>
<keyword evidence="5" id="KW-0235">DNA replication</keyword>
<dbReference type="SUPFAM" id="SSF48019">
    <property type="entry name" value="post-AAA+ oligomerization domain-like"/>
    <property type="match status" value="1"/>
</dbReference>
<dbReference type="SUPFAM" id="SSF52540">
    <property type="entry name" value="P-loop containing nucleoside triphosphate hydrolases"/>
    <property type="match status" value="1"/>
</dbReference>
<keyword evidence="12" id="KW-1185">Reference proteome</keyword>
<keyword evidence="3 11" id="KW-0808">Transferase</keyword>
<dbReference type="InterPro" id="IPR048466">
    <property type="entry name" value="DNA_pol3_delta-like_C"/>
</dbReference>
<dbReference type="Gene3D" id="1.20.272.10">
    <property type="match status" value="1"/>
</dbReference>
<evidence type="ECO:0000256" key="3">
    <source>
        <dbReference type="ARBA" id="ARBA00022679"/>
    </source>
</evidence>
<feature type="domain" description="DNA polymerase III delta subunit-like C-terminal" evidence="10">
    <location>
        <begin position="194"/>
        <end position="310"/>
    </location>
</feature>
<dbReference type="PANTHER" id="PTHR34388:SF1">
    <property type="entry name" value="DNA POLYMERASE III SUBUNIT DELTA"/>
    <property type="match status" value="1"/>
</dbReference>
<protein>
    <recommendedName>
        <fullName evidence="2">DNA polymerase III subunit delta</fullName>
        <ecNumber evidence="1">2.7.7.7</ecNumber>
    </recommendedName>
</protein>
<keyword evidence="4 11" id="KW-0548">Nucleotidyltransferase</keyword>
<dbReference type="InterPro" id="IPR027417">
    <property type="entry name" value="P-loop_NTPase"/>
</dbReference>
<comment type="similarity">
    <text evidence="7">Belongs to the DNA polymerase HolA subunit family.</text>
</comment>
<evidence type="ECO:0000256" key="4">
    <source>
        <dbReference type="ARBA" id="ARBA00022695"/>
    </source>
</evidence>
<dbReference type="Pfam" id="PF06144">
    <property type="entry name" value="DNA_pol3_delta"/>
    <property type="match status" value="1"/>
</dbReference>
<dbReference type="Gene3D" id="1.10.8.60">
    <property type="match status" value="1"/>
</dbReference>
<gene>
    <name evidence="11" type="primary">holA</name>
    <name evidence="11" type="ORF">HRJ53_16200</name>
</gene>
<reference evidence="11" key="1">
    <citation type="submission" date="2020-06" db="EMBL/GenBank/DDBJ databases">
        <title>Legume-microbial interactions unlock mineral nutrients during tropical forest succession.</title>
        <authorList>
            <person name="Epihov D.Z."/>
        </authorList>
    </citation>
    <scope>NUCLEOTIDE SEQUENCE [LARGE SCALE GENOMIC DNA]</scope>
    <source>
        <strain evidence="11">Pan2503</strain>
    </source>
</reference>
<organism evidence="11 12">
    <name type="scientific">Candidatus Acidiferrum panamense</name>
    <dbReference type="NCBI Taxonomy" id="2741543"/>
    <lineage>
        <taxon>Bacteria</taxon>
        <taxon>Pseudomonadati</taxon>
        <taxon>Acidobacteriota</taxon>
        <taxon>Terriglobia</taxon>
        <taxon>Candidatus Acidiferrales</taxon>
        <taxon>Candidatus Acidiferrum</taxon>
    </lineage>
</organism>
<comment type="caution">
    <text evidence="11">The sequence shown here is derived from an EMBL/GenBank/DDBJ whole genome shotgun (WGS) entry which is preliminary data.</text>
</comment>
<evidence type="ECO:0000259" key="9">
    <source>
        <dbReference type="Pfam" id="PF06144"/>
    </source>
</evidence>
<dbReference type="PANTHER" id="PTHR34388">
    <property type="entry name" value="DNA POLYMERASE III SUBUNIT DELTA"/>
    <property type="match status" value="1"/>
</dbReference>
<evidence type="ECO:0000256" key="6">
    <source>
        <dbReference type="ARBA" id="ARBA00022932"/>
    </source>
</evidence>
<evidence type="ECO:0000313" key="12">
    <source>
        <dbReference type="Proteomes" id="UP000567293"/>
    </source>
</evidence>
<dbReference type="Gene3D" id="3.40.50.300">
    <property type="entry name" value="P-loop containing nucleotide triphosphate hydrolases"/>
    <property type="match status" value="1"/>
</dbReference>
<proteinExistence type="inferred from homology"/>
<evidence type="ECO:0000256" key="7">
    <source>
        <dbReference type="ARBA" id="ARBA00034754"/>
    </source>
</evidence>
<dbReference type="GO" id="GO:0009360">
    <property type="term" value="C:DNA polymerase III complex"/>
    <property type="evidence" value="ECO:0007669"/>
    <property type="project" value="InterPro"/>
</dbReference>
<dbReference type="Pfam" id="PF21694">
    <property type="entry name" value="DNA_pol3_delta_C"/>
    <property type="match status" value="1"/>
</dbReference>
<dbReference type="NCBIfam" id="TIGR01128">
    <property type="entry name" value="holA"/>
    <property type="match status" value="1"/>
</dbReference>
<dbReference type="EMBL" id="JACDQQ010001556">
    <property type="protein sequence ID" value="MBA0086522.1"/>
    <property type="molecule type" value="Genomic_DNA"/>
</dbReference>
<dbReference type="Proteomes" id="UP000567293">
    <property type="component" value="Unassembled WGS sequence"/>
</dbReference>
<evidence type="ECO:0000256" key="2">
    <source>
        <dbReference type="ARBA" id="ARBA00017703"/>
    </source>
</evidence>
<dbReference type="InterPro" id="IPR005790">
    <property type="entry name" value="DNA_polIII_delta"/>
</dbReference>
<evidence type="ECO:0000313" key="11">
    <source>
        <dbReference type="EMBL" id="MBA0086522.1"/>
    </source>
</evidence>
<dbReference type="InterPro" id="IPR008921">
    <property type="entry name" value="DNA_pol3_clamp-load_cplx_C"/>
</dbReference>
<name>A0A7V8SY89_9BACT</name>
<dbReference type="InterPro" id="IPR010372">
    <property type="entry name" value="DNA_pol3_delta_N"/>
</dbReference>
<dbReference type="EC" id="2.7.7.7" evidence="1"/>
<evidence type="ECO:0000256" key="8">
    <source>
        <dbReference type="ARBA" id="ARBA00049244"/>
    </source>
</evidence>